<protein>
    <submittedName>
        <fullName evidence="3">Oxidoreductase, NAD-binding domain protein</fullName>
    </submittedName>
</protein>
<reference evidence="3 4" key="1">
    <citation type="submission" date="2013-08" db="EMBL/GenBank/DDBJ databases">
        <authorList>
            <person name="Weinstock G."/>
            <person name="Sodergren E."/>
            <person name="Wylie T."/>
            <person name="Fulton L."/>
            <person name="Fulton R."/>
            <person name="Fronick C."/>
            <person name="O'Laughlin M."/>
            <person name="Godfrey J."/>
            <person name="Miner T."/>
            <person name="Herter B."/>
            <person name="Appelbaum E."/>
            <person name="Cordes M."/>
            <person name="Lek S."/>
            <person name="Wollam A."/>
            <person name="Pepin K.H."/>
            <person name="Palsikar V.B."/>
            <person name="Mitreva M."/>
            <person name="Wilson R.K."/>
        </authorList>
    </citation>
    <scope>NUCLEOTIDE SEQUENCE [LARGE SCALE GENOMIC DNA]</scope>
    <source>
        <strain evidence="3 4">ATCC 700332</strain>
    </source>
</reference>
<dbReference type="InterPro" id="IPR000683">
    <property type="entry name" value="Gfo/Idh/MocA-like_OxRdtase_N"/>
</dbReference>
<dbReference type="EMBL" id="AWVH01000039">
    <property type="protein sequence ID" value="ERJ92085.1"/>
    <property type="molecule type" value="Genomic_DNA"/>
</dbReference>
<feature type="domain" description="Gfo/Idh/MocA-like oxidoreductase C-terminal" evidence="2">
    <location>
        <begin position="141"/>
        <end position="359"/>
    </location>
</feature>
<feature type="domain" description="Gfo/Idh/MocA-like oxidoreductase N-terminal" evidence="1">
    <location>
        <begin position="2"/>
        <end position="119"/>
    </location>
</feature>
<evidence type="ECO:0000259" key="2">
    <source>
        <dbReference type="Pfam" id="PF02894"/>
    </source>
</evidence>
<dbReference type="SUPFAM" id="SSF55347">
    <property type="entry name" value="Glyceraldehyde-3-phosphate dehydrogenase-like, C-terminal domain"/>
    <property type="match status" value="1"/>
</dbReference>
<dbReference type="InterPro" id="IPR036291">
    <property type="entry name" value="NAD(P)-bd_dom_sf"/>
</dbReference>
<dbReference type="Gene3D" id="3.30.360.10">
    <property type="entry name" value="Dihydrodipicolinate Reductase, domain 2"/>
    <property type="match status" value="1"/>
</dbReference>
<dbReference type="Gene3D" id="3.40.50.720">
    <property type="entry name" value="NAD(P)-binding Rossmann-like Domain"/>
    <property type="match status" value="1"/>
</dbReference>
<comment type="caution">
    <text evidence="3">The sequence shown here is derived from an EMBL/GenBank/DDBJ whole genome shotgun (WGS) entry which is preliminary data.</text>
</comment>
<dbReference type="Pfam" id="PF02894">
    <property type="entry name" value="GFO_IDH_MocA_C"/>
    <property type="match status" value="1"/>
</dbReference>
<sequence length="361" mass="40139">MIKYGLSGCGYFGAEIGRIIAKLPDARLVCCTSPGKTGKLFAQKMHIPHYTDYDSFLHHPDMDAVIIASPNNLHAEQFIKASQAGKNIYIEKPFALSAKDASAMINSANKSGITFMVGHILHFYPRIRQICALLNKAGPESLGPIIHIHTERTGWEEQKDCVSWKKMKAVSGGHLFHHIHEIDLVQYFAGEASEIFCFADNLAHKEKDSGDEDDVLLLTIRHKNGAYSTMQYGSAFRFSNHFVRINCRNGGIILDFQNNLYTVSINGEVKTAPFFDKDETQSIEIYKQRGGGAGYGSPGQKIPQYLLNVLEKELICFHSALTTKNIPVEFSDLFDGSSAFKSVRTASEAMRSAKTKQPIII</sequence>
<evidence type="ECO:0000313" key="4">
    <source>
        <dbReference type="Proteomes" id="UP000016649"/>
    </source>
</evidence>
<dbReference type="PANTHER" id="PTHR43377">
    <property type="entry name" value="BILIVERDIN REDUCTASE A"/>
    <property type="match status" value="1"/>
</dbReference>
<dbReference type="Pfam" id="PF01408">
    <property type="entry name" value="GFO_IDH_MocA"/>
    <property type="match status" value="1"/>
</dbReference>
<evidence type="ECO:0000259" key="1">
    <source>
        <dbReference type="Pfam" id="PF01408"/>
    </source>
</evidence>
<dbReference type="SUPFAM" id="SSF51735">
    <property type="entry name" value="NAD(P)-binding Rossmann-fold domains"/>
    <property type="match status" value="1"/>
</dbReference>
<dbReference type="PANTHER" id="PTHR43377:SF1">
    <property type="entry name" value="BILIVERDIN REDUCTASE A"/>
    <property type="match status" value="1"/>
</dbReference>
<dbReference type="Proteomes" id="UP000016649">
    <property type="component" value="Unassembled WGS sequence"/>
</dbReference>
<organism evidence="3 4">
    <name type="scientific">Treponema lecithinolyticum ATCC 700332</name>
    <dbReference type="NCBI Taxonomy" id="1321815"/>
    <lineage>
        <taxon>Bacteria</taxon>
        <taxon>Pseudomonadati</taxon>
        <taxon>Spirochaetota</taxon>
        <taxon>Spirochaetia</taxon>
        <taxon>Spirochaetales</taxon>
        <taxon>Treponemataceae</taxon>
        <taxon>Treponema</taxon>
    </lineage>
</organism>
<accession>A0ABN0NXH4</accession>
<dbReference type="RefSeq" id="WP_021687944.1">
    <property type="nucleotide sequence ID" value="NZ_KI260569.1"/>
</dbReference>
<keyword evidence="4" id="KW-1185">Reference proteome</keyword>
<gene>
    <name evidence="3" type="ORF">HMPREF9193_01746</name>
</gene>
<dbReference type="InterPro" id="IPR051450">
    <property type="entry name" value="Gfo/Idh/MocA_Oxidoreductases"/>
</dbReference>
<evidence type="ECO:0000313" key="3">
    <source>
        <dbReference type="EMBL" id="ERJ92085.1"/>
    </source>
</evidence>
<name>A0ABN0NXH4_TRELE</name>
<dbReference type="InterPro" id="IPR004104">
    <property type="entry name" value="Gfo/Idh/MocA-like_OxRdtase_C"/>
</dbReference>
<proteinExistence type="predicted"/>